<keyword evidence="8" id="KW-1185">Reference proteome</keyword>
<dbReference type="Pfam" id="PF07690">
    <property type="entry name" value="MFS_1"/>
    <property type="match status" value="1"/>
</dbReference>
<evidence type="ECO:0000313" key="7">
    <source>
        <dbReference type="EMBL" id="SUN63756.1"/>
    </source>
</evidence>
<dbReference type="OrthoDB" id="2293709at2"/>
<feature type="transmembrane region" description="Helical" evidence="6">
    <location>
        <begin position="387"/>
        <end position="404"/>
    </location>
</feature>
<feature type="transmembrane region" description="Helical" evidence="6">
    <location>
        <begin position="231"/>
        <end position="255"/>
    </location>
</feature>
<keyword evidence="3 6" id="KW-0812">Transmembrane</keyword>
<evidence type="ECO:0000256" key="6">
    <source>
        <dbReference type="SAM" id="Phobius"/>
    </source>
</evidence>
<gene>
    <name evidence="7" type="ORF">NCTC12224_02616</name>
</gene>
<dbReference type="PANTHER" id="PTHR23513:SF6">
    <property type="entry name" value="MAJOR FACILITATOR SUPERFAMILY ASSOCIATED DOMAIN-CONTAINING PROTEIN"/>
    <property type="match status" value="1"/>
</dbReference>
<sequence>MHLIIKNKVYRHLLLSRILDNLGASLYNIVFVVYAATCFKSQIIVSIANITMMIPTLFSLLVGIRADKTKQKGRWLITCGFVQASLFTLVGFIINKPSLLVFAIVCLVNIISDCLSDYANGLRLPILQKQVAKEDLVSAYASSQFAIYVCNLLGQTLGIWLLTIANQQFAFIAFINALSFILASLVLLPIRQDLTYQHTALKEEISSSSKRGKDLFLQVKTIFQEQESVHFIPLLLSIMLINMLASAMTSIYNIILLKKPLLGLSYSQGVLMVEVAMIGGLLVGSLSTRDYFAKRSLKTLVSLAGVMLLLTGLSQLFSLPAIFSLLFLFITCFLSGKVNPKLNALLLSQLPSQVLARVSSFLTLLFTLSAPLGVVIFSFITPFSEKLTWLLFTGLAFLSVFFTTQKKLS</sequence>
<accession>A0A380KHX4</accession>
<proteinExistence type="predicted"/>
<evidence type="ECO:0000256" key="4">
    <source>
        <dbReference type="ARBA" id="ARBA00022989"/>
    </source>
</evidence>
<dbReference type="SUPFAM" id="SSF103473">
    <property type="entry name" value="MFS general substrate transporter"/>
    <property type="match status" value="1"/>
</dbReference>
<organism evidence="7 8">
    <name type="scientific">Streptococcus hyointestinalis</name>
    <dbReference type="NCBI Taxonomy" id="1337"/>
    <lineage>
        <taxon>Bacteria</taxon>
        <taxon>Bacillati</taxon>
        <taxon>Bacillota</taxon>
        <taxon>Bacilli</taxon>
        <taxon>Lactobacillales</taxon>
        <taxon>Streptococcaceae</taxon>
        <taxon>Streptococcus</taxon>
    </lineage>
</organism>
<dbReference type="GO" id="GO:0005886">
    <property type="term" value="C:plasma membrane"/>
    <property type="evidence" value="ECO:0007669"/>
    <property type="project" value="UniProtKB-SubCell"/>
</dbReference>
<dbReference type="GO" id="GO:0022857">
    <property type="term" value="F:transmembrane transporter activity"/>
    <property type="evidence" value="ECO:0007669"/>
    <property type="project" value="InterPro"/>
</dbReference>
<evidence type="ECO:0000256" key="5">
    <source>
        <dbReference type="ARBA" id="ARBA00023136"/>
    </source>
</evidence>
<feature type="transmembrane region" description="Helical" evidence="6">
    <location>
        <begin position="43"/>
        <end position="63"/>
    </location>
</feature>
<feature type="transmembrane region" description="Helical" evidence="6">
    <location>
        <begin position="319"/>
        <end position="338"/>
    </location>
</feature>
<name>A0A380KHX4_9STRE</name>
<dbReference type="Proteomes" id="UP000254924">
    <property type="component" value="Unassembled WGS sequence"/>
</dbReference>
<feature type="transmembrane region" description="Helical" evidence="6">
    <location>
        <begin position="358"/>
        <end position="381"/>
    </location>
</feature>
<feature type="transmembrane region" description="Helical" evidence="6">
    <location>
        <begin position="169"/>
        <end position="188"/>
    </location>
</feature>
<keyword evidence="5 6" id="KW-0472">Membrane</keyword>
<feature type="transmembrane region" description="Helical" evidence="6">
    <location>
        <begin position="100"/>
        <end position="119"/>
    </location>
</feature>
<comment type="subcellular location">
    <subcellularLocation>
        <location evidence="1">Cell membrane</location>
        <topology evidence="1">Multi-pass membrane protein</topology>
    </subcellularLocation>
</comment>
<keyword evidence="2" id="KW-1003">Cell membrane</keyword>
<dbReference type="Gene3D" id="1.20.1250.20">
    <property type="entry name" value="MFS general substrate transporter like domains"/>
    <property type="match status" value="1"/>
</dbReference>
<evidence type="ECO:0000256" key="2">
    <source>
        <dbReference type="ARBA" id="ARBA00022475"/>
    </source>
</evidence>
<feature type="transmembrane region" description="Helical" evidence="6">
    <location>
        <begin position="75"/>
        <end position="94"/>
    </location>
</feature>
<dbReference type="PANTHER" id="PTHR23513">
    <property type="entry name" value="INTEGRAL MEMBRANE EFFLUX PROTEIN-RELATED"/>
    <property type="match status" value="1"/>
</dbReference>
<evidence type="ECO:0000256" key="1">
    <source>
        <dbReference type="ARBA" id="ARBA00004651"/>
    </source>
</evidence>
<feature type="transmembrane region" description="Helical" evidence="6">
    <location>
        <begin position="261"/>
        <end position="284"/>
    </location>
</feature>
<dbReference type="InterPro" id="IPR011701">
    <property type="entry name" value="MFS"/>
</dbReference>
<reference evidence="7 8" key="1">
    <citation type="submission" date="2018-06" db="EMBL/GenBank/DDBJ databases">
        <authorList>
            <consortium name="Pathogen Informatics"/>
            <person name="Doyle S."/>
        </authorList>
    </citation>
    <scope>NUCLEOTIDE SEQUENCE [LARGE SCALE GENOMIC DNA]</scope>
    <source>
        <strain evidence="7 8">NCTC12224</strain>
    </source>
</reference>
<feature type="transmembrane region" description="Helical" evidence="6">
    <location>
        <begin position="21"/>
        <end position="37"/>
    </location>
</feature>
<keyword evidence="4 6" id="KW-1133">Transmembrane helix</keyword>
<evidence type="ECO:0000313" key="8">
    <source>
        <dbReference type="Proteomes" id="UP000254924"/>
    </source>
</evidence>
<feature type="transmembrane region" description="Helical" evidence="6">
    <location>
        <begin position="140"/>
        <end position="163"/>
    </location>
</feature>
<protein>
    <submittedName>
        <fullName evidence="7">Putative permease</fullName>
    </submittedName>
</protein>
<evidence type="ECO:0000256" key="3">
    <source>
        <dbReference type="ARBA" id="ARBA00022692"/>
    </source>
</evidence>
<dbReference type="EMBL" id="UHFN01000007">
    <property type="protein sequence ID" value="SUN63756.1"/>
    <property type="molecule type" value="Genomic_DNA"/>
</dbReference>
<dbReference type="InterPro" id="IPR036259">
    <property type="entry name" value="MFS_trans_sf"/>
</dbReference>
<dbReference type="AlphaFoldDB" id="A0A380KHX4"/>